<evidence type="ECO:0000313" key="3">
    <source>
        <dbReference type="EMBL" id="RDI51358.1"/>
    </source>
</evidence>
<feature type="transmembrane region" description="Helical" evidence="2">
    <location>
        <begin position="33"/>
        <end position="58"/>
    </location>
</feature>
<feature type="region of interest" description="Disordered" evidence="1">
    <location>
        <begin position="1"/>
        <end position="22"/>
    </location>
</feature>
<dbReference type="AlphaFoldDB" id="A0A370H6X0"/>
<dbReference type="OrthoDB" id="8113193at2"/>
<feature type="transmembrane region" description="Helical" evidence="2">
    <location>
        <begin position="79"/>
        <end position="104"/>
    </location>
</feature>
<evidence type="ECO:0000256" key="1">
    <source>
        <dbReference type="SAM" id="MobiDB-lite"/>
    </source>
</evidence>
<proteinExistence type="predicted"/>
<dbReference type="Proteomes" id="UP000254925">
    <property type="component" value="Unassembled WGS sequence"/>
</dbReference>
<dbReference type="EMBL" id="QQBB01000018">
    <property type="protein sequence ID" value="RDI51358.1"/>
    <property type="molecule type" value="Genomic_DNA"/>
</dbReference>
<keyword evidence="4" id="KW-1185">Reference proteome</keyword>
<gene>
    <name evidence="3" type="ORF">DES45_11814</name>
</gene>
<evidence type="ECO:0000313" key="4">
    <source>
        <dbReference type="Proteomes" id="UP000254925"/>
    </source>
</evidence>
<name>A0A370H6X0_9HYPH</name>
<keyword evidence="2" id="KW-1133">Transmembrane helix</keyword>
<evidence type="ECO:0000256" key="2">
    <source>
        <dbReference type="SAM" id="Phobius"/>
    </source>
</evidence>
<feature type="transmembrane region" description="Helical" evidence="2">
    <location>
        <begin position="166"/>
        <end position="185"/>
    </location>
</feature>
<feature type="compositionally biased region" description="Basic and acidic residues" evidence="1">
    <location>
        <begin position="1"/>
        <end position="15"/>
    </location>
</feature>
<protein>
    <submittedName>
        <fullName evidence="3">Putative PurR-regulated permease PerM</fullName>
    </submittedName>
</protein>
<sequence>MLDISGRDHSSKKSDPLSTDSSRSLGLTTVTQVLAGVALLGALKFGLLTSLLAGLLVHELVHTLAPRPSTLVTRRVGKIVVVSLLATVVVVVIGTGILGLVALLSGGPDSLAILLSRMAEVIESARPLLPDWLRSYIPADPQELKGTASAWLRENAGQLRLVGQDVWWALVHIIIGMVIGAMVAVSHEAGKSETGPLTQALMERARLLRTAFRNVVFAQVRISALNTLLTGLYLLVLVPLISVQLPLTKTLIAVTFIAGLLPVIGNLISNTAIVVVSLSVSPLLAVSSLVFLIAIHKLEYFVNAHVMGAHISARAWELLLAMLVMEALFGLVGLVAAPIYYAYLKNELAIRKLI</sequence>
<keyword evidence="2" id="KW-0472">Membrane</keyword>
<comment type="caution">
    <text evidence="3">The sequence shown here is derived from an EMBL/GenBank/DDBJ whole genome shotgun (WGS) entry which is preliminary data.</text>
</comment>
<feature type="transmembrane region" description="Helical" evidence="2">
    <location>
        <begin position="315"/>
        <end position="343"/>
    </location>
</feature>
<keyword evidence="2" id="KW-0812">Transmembrane</keyword>
<feature type="transmembrane region" description="Helical" evidence="2">
    <location>
        <begin position="247"/>
        <end position="265"/>
    </location>
</feature>
<organism evidence="3 4">
    <name type="scientific">Microvirga subterranea</name>
    <dbReference type="NCBI Taxonomy" id="186651"/>
    <lineage>
        <taxon>Bacteria</taxon>
        <taxon>Pseudomonadati</taxon>
        <taxon>Pseudomonadota</taxon>
        <taxon>Alphaproteobacteria</taxon>
        <taxon>Hyphomicrobiales</taxon>
        <taxon>Methylobacteriaceae</taxon>
        <taxon>Microvirga</taxon>
    </lineage>
</organism>
<reference evidence="3 4" key="1">
    <citation type="submission" date="2018-07" db="EMBL/GenBank/DDBJ databases">
        <title>Genomic Encyclopedia of Type Strains, Phase IV (KMG-IV): sequencing the most valuable type-strain genomes for metagenomic binning, comparative biology and taxonomic classification.</title>
        <authorList>
            <person name="Goeker M."/>
        </authorList>
    </citation>
    <scope>NUCLEOTIDE SEQUENCE [LARGE SCALE GENOMIC DNA]</scope>
    <source>
        <strain evidence="3 4">DSM 14364</strain>
    </source>
</reference>
<feature type="transmembrane region" description="Helical" evidence="2">
    <location>
        <begin position="222"/>
        <end position="241"/>
    </location>
</feature>
<accession>A0A370H6X0</accession>
<dbReference type="RefSeq" id="WP_114773147.1">
    <property type="nucleotide sequence ID" value="NZ_QQBB01000018.1"/>
</dbReference>
<feature type="transmembrane region" description="Helical" evidence="2">
    <location>
        <begin position="272"/>
        <end position="295"/>
    </location>
</feature>